<dbReference type="SUPFAM" id="SSF82185">
    <property type="entry name" value="Histone H3 K4-specific methyltransferase SET7/9 N-terminal domain"/>
    <property type="match status" value="3"/>
</dbReference>
<evidence type="ECO:0000313" key="4">
    <source>
        <dbReference type="Proteomes" id="UP001189429"/>
    </source>
</evidence>
<evidence type="ECO:0008006" key="5">
    <source>
        <dbReference type="Google" id="ProtNLM"/>
    </source>
</evidence>
<proteinExistence type="predicted"/>
<comment type="caution">
    <text evidence="3">The sequence shown here is derived from an EMBL/GenBank/DDBJ whole genome shotgun (WGS) entry which is preliminary data.</text>
</comment>
<gene>
    <name evidence="3" type="ORF">PCOR1329_LOCUS84133</name>
</gene>
<protein>
    <recommendedName>
        <fullName evidence="5">MORN repeat protein</fullName>
    </recommendedName>
</protein>
<accession>A0ABN9YEB8</accession>
<keyword evidence="4" id="KW-1185">Reference proteome</keyword>
<feature type="region of interest" description="Disordered" evidence="2">
    <location>
        <begin position="458"/>
        <end position="493"/>
    </location>
</feature>
<dbReference type="Pfam" id="PF02493">
    <property type="entry name" value="MORN"/>
    <property type="match status" value="11"/>
</dbReference>
<evidence type="ECO:0000256" key="2">
    <source>
        <dbReference type="SAM" id="MobiDB-lite"/>
    </source>
</evidence>
<dbReference type="EMBL" id="CAUYUJ010022268">
    <property type="protein sequence ID" value="CAK0909815.1"/>
    <property type="molecule type" value="Genomic_DNA"/>
</dbReference>
<organism evidence="3 4">
    <name type="scientific">Prorocentrum cordatum</name>
    <dbReference type="NCBI Taxonomy" id="2364126"/>
    <lineage>
        <taxon>Eukaryota</taxon>
        <taxon>Sar</taxon>
        <taxon>Alveolata</taxon>
        <taxon>Dinophyceae</taxon>
        <taxon>Prorocentrales</taxon>
        <taxon>Prorocentraceae</taxon>
        <taxon>Prorocentrum</taxon>
    </lineage>
</organism>
<evidence type="ECO:0000256" key="1">
    <source>
        <dbReference type="ARBA" id="ARBA00022737"/>
    </source>
</evidence>
<dbReference type="Gene3D" id="2.20.110.10">
    <property type="entry name" value="Histone H3 K4-specific methyltransferase SET7/9 N-terminal domain"/>
    <property type="match status" value="5"/>
</dbReference>
<sequence length="560" mass="64296">MENNGQKCKEIENGEAQGAPPAKKNWSQKDLKDDLNYLGMCIQQGEDNALNKVELRRKYATDHKRCPSEAEKARLEQDFDQEVKEIKERSKVFEDMLFDWNRRFKTLEVVKEKLGSGAVEPTAGGSSDDKPMTRGEMVAILRQCQANPAPKLVIEDQTKKLDNFIKKMEAQTKAMQGVADLVDKEVVLETIYQDYEIDDIVSKLELENKLVERLVGEDYLDEVVEILSESLLEKDAVTERLKKKRKADDFGEERQAKKIKAIGPDGTEYFGEVKKDGRWHGYGEAIFVKVRDAKGQWENGKKHGQGIRTYQNKSKYEGQWENGKKHGQGIQTYQDNSKYEGQWENGKKHGQGIMTLEDGRSYEGQWENDEKHGQGILTFQDGQSYEGQWENDKKHGQGIQLVWKDGAHYEGLWENSKKHGQGIKTYLDNSKYEGQWGNHKFHGQGIKTYKDGSSYEGQWGNGKQHGQGIRTYKDKSKYEGQWENGKKHGQGIQTYQDNSKYEGQWKDNTLHGQGIMTHEDGRSYEGQWENGKKHGQGIWTIEDGAHYEGLWKDGELLEMS</sequence>
<feature type="compositionally biased region" description="Basic and acidic residues" evidence="2">
    <location>
        <begin position="471"/>
        <end position="486"/>
    </location>
</feature>
<dbReference type="SMART" id="SM00698">
    <property type="entry name" value="MORN"/>
    <property type="match status" value="11"/>
</dbReference>
<dbReference type="InterPro" id="IPR003409">
    <property type="entry name" value="MORN"/>
</dbReference>
<dbReference type="PANTHER" id="PTHR23084">
    <property type="entry name" value="PHOSPHATIDYLINOSITOL-4-PHOSPHATE 5-KINASE RELATED"/>
    <property type="match status" value="1"/>
</dbReference>
<name>A0ABN9YEB8_9DINO</name>
<dbReference type="PANTHER" id="PTHR23084:SF263">
    <property type="entry name" value="MORN REPEAT-CONTAINING PROTEIN 1"/>
    <property type="match status" value="1"/>
</dbReference>
<evidence type="ECO:0000313" key="3">
    <source>
        <dbReference type="EMBL" id="CAK0909815.1"/>
    </source>
</evidence>
<feature type="region of interest" description="Disordered" evidence="2">
    <location>
        <begin position="1"/>
        <end position="28"/>
    </location>
</feature>
<reference evidence="3" key="1">
    <citation type="submission" date="2023-10" db="EMBL/GenBank/DDBJ databases">
        <authorList>
            <person name="Chen Y."/>
            <person name="Shah S."/>
            <person name="Dougan E. K."/>
            <person name="Thang M."/>
            <person name="Chan C."/>
        </authorList>
    </citation>
    <scope>NUCLEOTIDE SEQUENCE [LARGE SCALE GENOMIC DNA]</scope>
</reference>
<dbReference type="Proteomes" id="UP001189429">
    <property type="component" value="Unassembled WGS sequence"/>
</dbReference>
<keyword evidence="1" id="KW-0677">Repeat</keyword>